<keyword evidence="3" id="KW-1185">Reference proteome</keyword>
<dbReference type="InterPro" id="IPR029058">
    <property type="entry name" value="AB_hydrolase_fold"/>
</dbReference>
<accession>A0A975AID8</accession>
<dbReference type="InterPro" id="IPR000639">
    <property type="entry name" value="Epox_hydrolase-like"/>
</dbReference>
<sequence>MRSWKKIVVFLLLFLQVFPFFIPLKNKESIPEKPYYNSYFYEGEGTSIHWRLYDSFKNRGNVLMIHGLGGSTYSWEQTAQRLQQEGFDVVAVDLPGFGYSERTLDFVHTQQNRGELLWNVLDHVKEDYSDQLYGDHWILIGHSMGGGTATAMALTRQDQTDVVILAAGALFDNGRTMSKVFYYPPAGKWMEVFLDRFGWDENRIAGILESANGQPVLDGQVEGYLQPLKIKNTGASLVQMVKTSKSLEDEELRALQVPVYGIWGDQDDWVAEIETERIRLLIPQARFAVIPGAGHLAMETHPEAFQKHLLQFLSTLE</sequence>
<dbReference type="RefSeq" id="WP_207299915.1">
    <property type="nucleotide sequence ID" value="NZ_CP071444.1"/>
</dbReference>
<evidence type="ECO:0000313" key="3">
    <source>
        <dbReference type="Proteomes" id="UP000663499"/>
    </source>
</evidence>
<organism evidence="2 3">
    <name type="scientific">Alkalibacter rhizosphaerae</name>
    <dbReference type="NCBI Taxonomy" id="2815577"/>
    <lineage>
        <taxon>Bacteria</taxon>
        <taxon>Bacillati</taxon>
        <taxon>Bacillota</taxon>
        <taxon>Clostridia</taxon>
        <taxon>Eubacteriales</taxon>
        <taxon>Eubacteriaceae</taxon>
        <taxon>Alkalibacter</taxon>
    </lineage>
</organism>
<dbReference type="Gene3D" id="3.40.50.1820">
    <property type="entry name" value="alpha/beta hydrolase"/>
    <property type="match status" value="1"/>
</dbReference>
<dbReference type="PANTHER" id="PTHR43689:SF8">
    <property type="entry name" value="ALPHA_BETA-HYDROLASES SUPERFAMILY PROTEIN"/>
    <property type="match status" value="1"/>
</dbReference>
<dbReference type="AlphaFoldDB" id="A0A975AID8"/>
<evidence type="ECO:0000259" key="1">
    <source>
        <dbReference type="Pfam" id="PF00561"/>
    </source>
</evidence>
<dbReference type="PANTHER" id="PTHR43689">
    <property type="entry name" value="HYDROLASE"/>
    <property type="match status" value="1"/>
</dbReference>
<dbReference type="InterPro" id="IPR000073">
    <property type="entry name" value="AB_hydrolase_1"/>
</dbReference>
<dbReference type="EMBL" id="CP071444">
    <property type="protein sequence ID" value="QSX08574.1"/>
    <property type="molecule type" value="Genomic_DNA"/>
</dbReference>
<evidence type="ECO:0000313" key="2">
    <source>
        <dbReference type="EMBL" id="QSX08574.1"/>
    </source>
</evidence>
<reference evidence="2" key="1">
    <citation type="submission" date="2021-03" db="EMBL/GenBank/DDBJ databases">
        <title>Alkalibacter marinus sp. nov., isolated from tidal flat sediment.</title>
        <authorList>
            <person name="Namirimu T."/>
            <person name="Yang J.-A."/>
            <person name="Yang S.-H."/>
            <person name="Kim Y.-J."/>
            <person name="Kwon K.K."/>
        </authorList>
    </citation>
    <scope>NUCLEOTIDE SEQUENCE</scope>
    <source>
        <strain evidence="2">ES005</strain>
    </source>
</reference>
<dbReference type="PRINTS" id="PR00111">
    <property type="entry name" value="ABHYDROLASE"/>
</dbReference>
<gene>
    <name evidence="2" type="ORF">J0B03_00315</name>
</gene>
<protein>
    <submittedName>
        <fullName evidence="2">Alpha/beta hydrolase</fullName>
    </submittedName>
</protein>
<keyword evidence="2" id="KW-0378">Hydrolase</keyword>
<dbReference type="Pfam" id="PF00561">
    <property type="entry name" value="Abhydrolase_1"/>
    <property type="match status" value="1"/>
</dbReference>
<dbReference type="Proteomes" id="UP000663499">
    <property type="component" value="Chromosome"/>
</dbReference>
<dbReference type="KEGG" id="alka:J0B03_00315"/>
<name>A0A975AID8_9FIRM</name>
<feature type="domain" description="AB hydrolase-1" evidence="1">
    <location>
        <begin position="62"/>
        <end position="302"/>
    </location>
</feature>
<proteinExistence type="predicted"/>
<dbReference type="GO" id="GO:0016787">
    <property type="term" value="F:hydrolase activity"/>
    <property type="evidence" value="ECO:0007669"/>
    <property type="project" value="UniProtKB-KW"/>
</dbReference>
<dbReference type="PRINTS" id="PR00412">
    <property type="entry name" value="EPOXHYDRLASE"/>
</dbReference>
<dbReference type="SUPFAM" id="SSF53474">
    <property type="entry name" value="alpha/beta-Hydrolases"/>
    <property type="match status" value="1"/>
</dbReference>